<dbReference type="InterPro" id="IPR010998">
    <property type="entry name" value="Integrase_recombinase_N"/>
</dbReference>
<dbReference type="PROSITE" id="PS51898">
    <property type="entry name" value="TYR_RECOMBINASE"/>
    <property type="match status" value="1"/>
</dbReference>
<dbReference type="Gene3D" id="1.10.150.130">
    <property type="match status" value="1"/>
</dbReference>
<keyword evidence="6" id="KW-1185">Reference proteome</keyword>
<dbReference type="PANTHER" id="PTHR30349">
    <property type="entry name" value="PHAGE INTEGRASE-RELATED"/>
    <property type="match status" value="1"/>
</dbReference>
<dbReference type="PANTHER" id="PTHR30349:SF64">
    <property type="entry name" value="PROPHAGE INTEGRASE INTD-RELATED"/>
    <property type="match status" value="1"/>
</dbReference>
<organism evidence="5 6">
    <name type="scientific">Amycolatopsis minnesotensis</name>
    <dbReference type="NCBI Taxonomy" id="337894"/>
    <lineage>
        <taxon>Bacteria</taxon>
        <taxon>Bacillati</taxon>
        <taxon>Actinomycetota</taxon>
        <taxon>Actinomycetes</taxon>
        <taxon>Pseudonocardiales</taxon>
        <taxon>Pseudonocardiaceae</taxon>
        <taxon>Amycolatopsis</taxon>
    </lineage>
</organism>
<name>A0ABN2RTD6_9PSEU</name>
<dbReference type="InterPro" id="IPR050090">
    <property type="entry name" value="Tyrosine_recombinase_XerCD"/>
</dbReference>
<dbReference type="EMBL" id="BAAANN010000025">
    <property type="protein sequence ID" value="GAA1974564.1"/>
    <property type="molecule type" value="Genomic_DNA"/>
</dbReference>
<comment type="similarity">
    <text evidence="1">Belongs to the 'phage' integrase family.</text>
</comment>
<evidence type="ECO:0000313" key="6">
    <source>
        <dbReference type="Proteomes" id="UP001501116"/>
    </source>
</evidence>
<evidence type="ECO:0000256" key="2">
    <source>
        <dbReference type="ARBA" id="ARBA00023125"/>
    </source>
</evidence>
<protein>
    <recommendedName>
        <fullName evidence="4">Tyr recombinase domain-containing protein</fullName>
    </recommendedName>
</protein>
<dbReference type="InterPro" id="IPR013762">
    <property type="entry name" value="Integrase-like_cat_sf"/>
</dbReference>
<keyword evidence="2" id="KW-0238">DNA-binding</keyword>
<feature type="domain" description="Tyr recombinase" evidence="4">
    <location>
        <begin position="200"/>
        <end position="416"/>
    </location>
</feature>
<reference evidence="5 6" key="1">
    <citation type="journal article" date="2019" name="Int. J. Syst. Evol. Microbiol.">
        <title>The Global Catalogue of Microorganisms (GCM) 10K type strain sequencing project: providing services to taxonomists for standard genome sequencing and annotation.</title>
        <authorList>
            <consortium name="The Broad Institute Genomics Platform"/>
            <consortium name="The Broad Institute Genome Sequencing Center for Infectious Disease"/>
            <person name="Wu L."/>
            <person name="Ma J."/>
        </authorList>
    </citation>
    <scope>NUCLEOTIDE SEQUENCE [LARGE SCALE GENOMIC DNA]</scope>
    <source>
        <strain evidence="5 6">JCM 14545</strain>
    </source>
</reference>
<dbReference type="CDD" id="cd01189">
    <property type="entry name" value="INT_ICEBs1_C_like"/>
    <property type="match status" value="1"/>
</dbReference>
<evidence type="ECO:0000256" key="3">
    <source>
        <dbReference type="ARBA" id="ARBA00023172"/>
    </source>
</evidence>
<dbReference type="InterPro" id="IPR011010">
    <property type="entry name" value="DNA_brk_join_enz"/>
</dbReference>
<evidence type="ECO:0000259" key="4">
    <source>
        <dbReference type="PROSITE" id="PS51898"/>
    </source>
</evidence>
<dbReference type="Gene3D" id="1.10.443.10">
    <property type="entry name" value="Intergrase catalytic core"/>
    <property type="match status" value="1"/>
</dbReference>
<comment type="caution">
    <text evidence="5">The sequence shown here is derived from an EMBL/GenBank/DDBJ whole genome shotgun (WGS) entry which is preliminary data.</text>
</comment>
<evidence type="ECO:0000313" key="5">
    <source>
        <dbReference type="EMBL" id="GAA1974564.1"/>
    </source>
</evidence>
<dbReference type="SUPFAM" id="SSF56349">
    <property type="entry name" value="DNA breaking-rejoining enzymes"/>
    <property type="match status" value="1"/>
</dbReference>
<dbReference type="InterPro" id="IPR002104">
    <property type="entry name" value="Integrase_catalytic"/>
</dbReference>
<gene>
    <name evidence="5" type="ORF">GCM10009754_57140</name>
</gene>
<accession>A0ABN2RTD6</accession>
<proteinExistence type="inferred from homology"/>
<dbReference type="Pfam" id="PF00589">
    <property type="entry name" value="Phage_integrase"/>
    <property type="match status" value="1"/>
</dbReference>
<dbReference type="Proteomes" id="UP001501116">
    <property type="component" value="Unassembled WGS sequence"/>
</dbReference>
<keyword evidence="3" id="KW-0233">DNA recombination</keyword>
<evidence type="ECO:0000256" key="1">
    <source>
        <dbReference type="ARBA" id="ARBA00008857"/>
    </source>
</evidence>
<sequence length="434" mass="48776">MKGHVQDRWTRHKRDDAGNFVYTNKGRPVREKTALYGVGLRYKVHYYDPDGKERNQSFPDKAKTKADNFLTKMQHDVLSDDYVDPKAGDELFRTYTKQWMKGQSADASTRQTVESRLKNGVYPMLGDKSLRVAGRVDTIRDWMEWMERPVSEGGKCYLASYRAQLFDLVSAILNSACDDKKIKKNPCAAKSIKRPKKDGRKIVPWPEERVHAVKNALPGPYKIAVPLGAGAGLRQMEIFGFSPDDVDRKRSVLNIQRQIRWIGRVPVFAPPKGGKTREVPAGAGLLDEIEAHQAEFEPVEVTLPWLEPKGRPETVRLLINRQRLRLARTATNPFDVVSGAAFATRAWPKAFADAGLVYVPRIDSMHGLRHFFASIMLANGVSIKELAEYLGHHDPGFTLRIYTHLVPSSHTRARAACDMIFTPAAASEPEALAA</sequence>